<evidence type="ECO:0000256" key="2">
    <source>
        <dbReference type="ARBA" id="ARBA00022833"/>
    </source>
</evidence>
<dbReference type="Pfam" id="PF02748">
    <property type="entry name" value="PyrI_C"/>
    <property type="match status" value="1"/>
</dbReference>
<dbReference type="InterPro" id="IPR020542">
    <property type="entry name" value="Asp_carbamoyltrfase_reg_C"/>
</dbReference>
<dbReference type="InterPro" id="IPR020545">
    <property type="entry name" value="Asp_carbamoyltransf_reg_N"/>
</dbReference>
<keyword evidence="3" id="KW-0665">Pyrimidine biosynthesis</keyword>
<evidence type="ECO:0000259" key="5">
    <source>
        <dbReference type="Pfam" id="PF02748"/>
    </source>
</evidence>
<feature type="domain" description="Aspartate carbamoyltransferase regulatory subunit C-terminal" evidence="5">
    <location>
        <begin position="95"/>
        <end position="137"/>
    </location>
</feature>
<dbReference type="Proteomes" id="UP000031366">
    <property type="component" value="Unassembled WGS sequence"/>
</dbReference>
<keyword evidence="7" id="KW-1185">Reference proteome</keyword>
<evidence type="ECO:0000256" key="3">
    <source>
        <dbReference type="ARBA" id="ARBA00022975"/>
    </source>
</evidence>
<evidence type="ECO:0000256" key="1">
    <source>
        <dbReference type="ARBA" id="ARBA00022723"/>
    </source>
</evidence>
<accession>A0A0C1R512</accession>
<keyword evidence="6" id="KW-0808">Transferase</keyword>
<dbReference type="InterPro" id="IPR036793">
    <property type="entry name" value="Asp_carbatrfase_reg_N_sf"/>
</dbReference>
<dbReference type="Gene3D" id="3.30.70.140">
    <property type="entry name" value="Aspartate carbamoyltransferase regulatory subunit, N-terminal domain"/>
    <property type="match status" value="1"/>
</dbReference>
<dbReference type="RefSeq" id="WP_039634979.1">
    <property type="nucleotide sequence ID" value="NZ_AYSO01000019.1"/>
</dbReference>
<dbReference type="GO" id="GO:0006207">
    <property type="term" value="P:'de novo' pyrimidine nucleobase biosynthetic process"/>
    <property type="evidence" value="ECO:0007669"/>
    <property type="project" value="InterPro"/>
</dbReference>
<reference evidence="6 7" key="1">
    <citation type="journal article" date="2015" name="Infect. Genet. Evol.">
        <title>Genomic sequences of six botulinum neurotoxin-producing strains representing three clostridial species illustrate the mobility and diversity of botulinum neurotoxin genes.</title>
        <authorList>
            <person name="Smith T.J."/>
            <person name="Hill K.K."/>
            <person name="Xie G."/>
            <person name="Foley B.T."/>
            <person name="Williamson C.H."/>
            <person name="Foster J.T."/>
            <person name="Johnson S.L."/>
            <person name="Chertkov O."/>
            <person name="Teshima H."/>
            <person name="Gibbons H.S."/>
            <person name="Johnsky L.A."/>
            <person name="Karavis M.A."/>
            <person name="Smith L.A."/>
        </authorList>
    </citation>
    <scope>NUCLEOTIDE SEQUENCE [LARGE SCALE GENOMIC DNA]</scope>
    <source>
        <strain evidence="6 7">CDC 2741</strain>
    </source>
</reference>
<dbReference type="InterPro" id="IPR036792">
    <property type="entry name" value="Asp_carbatrfase_reg_C_sf"/>
</dbReference>
<dbReference type="EMBL" id="AYSO01000019">
    <property type="protein sequence ID" value="KIE45581.1"/>
    <property type="molecule type" value="Genomic_DNA"/>
</dbReference>
<dbReference type="GO" id="GO:0006221">
    <property type="term" value="P:pyrimidine nucleotide biosynthetic process"/>
    <property type="evidence" value="ECO:0007669"/>
    <property type="project" value="UniProtKB-KW"/>
</dbReference>
<proteinExistence type="predicted"/>
<gene>
    <name evidence="6" type="ORF">U732_2495</name>
</gene>
<dbReference type="PANTHER" id="PTHR35805:SF1">
    <property type="entry name" value="ASPARTATE CARBAMOYLTRANSFERASE REGULATORY CHAIN"/>
    <property type="match status" value="1"/>
</dbReference>
<dbReference type="GO" id="GO:0009347">
    <property type="term" value="C:aspartate carbamoyltransferase complex"/>
    <property type="evidence" value="ECO:0007669"/>
    <property type="project" value="InterPro"/>
</dbReference>
<dbReference type="GO" id="GO:0016740">
    <property type="term" value="F:transferase activity"/>
    <property type="evidence" value="ECO:0007669"/>
    <property type="project" value="UniProtKB-KW"/>
</dbReference>
<dbReference type="Pfam" id="PF01948">
    <property type="entry name" value="PyrI"/>
    <property type="match status" value="1"/>
</dbReference>
<comment type="caution">
    <text evidence="6">The sequence shown here is derived from an EMBL/GenBank/DDBJ whole genome shotgun (WGS) entry which is preliminary data.</text>
</comment>
<dbReference type="OrthoDB" id="5599321at2"/>
<sequence>MLTINSIKNGIVIDHIKAGGGIKIFNYLGLDKAEYRVALIMNAESEKLGKKDIIKIENVINIDYAILGLMDKGITIDIIKNENISKKISLKLPERVENVIKCKNPRCITSIEPYLNHVHYLVNEKAKEYRCKYCDDIRKVGEFI</sequence>
<dbReference type="AlphaFoldDB" id="A0A0C1R512"/>
<dbReference type="SUPFAM" id="SSF57825">
    <property type="entry name" value="Aspartate carbamoyltransferase, Regulatory-chain, C-terminal domain"/>
    <property type="match status" value="1"/>
</dbReference>
<keyword evidence="1" id="KW-0479">Metal-binding</keyword>
<dbReference type="NCBIfam" id="NF002063">
    <property type="entry name" value="PRK00893.1-3"/>
    <property type="match status" value="1"/>
</dbReference>
<name>A0A0C1R512_9CLOT</name>
<feature type="domain" description="Aspartate carbamoyltransferase regulatory subunit N-terminal" evidence="4">
    <location>
        <begin position="2"/>
        <end position="90"/>
    </location>
</feature>
<evidence type="ECO:0000313" key="7">
    <source>
        <dbReference type="Proteomes" id="UP000031366"/>
    </source>
</evidence>
<dbReference type="PANTHER" id="PTHR35805">
    <property type="entry name" value="ASPARTATE CARBAMOYLTRANSFERASE REGULATORY CHAIN"/>
    <property type="match status" value="1"/>
</dbReference>
<dbReference type="SUPFAM" id="SSF54893">
    <property type="entry name" value="Aspartate carbamoyltransferase, Regulatory-chain, N-terminal domain"/>
    <property type="match status" value="1"/>
</dbReference>
<organism evidence="6 7">
    <name type="scientific">Clostridium argentinense CDC 2741</name>
    <dbReference type="NCBI Taxonomy" id="1418104"/>
    <lineage>
        <taxon>Bacteria</taxon>
        <taxon>Bacillati</taxon>
        <taxon>Bacillota</taxon>
        <taxon>Clostridia</taxon>
        <taxon>Eubacteriales</taxon>
        <taxon>Clostridiaceae</taxon>
        <taxon>Clostridium</taxon>
    </lineage>
</organism>
<evidence type="ECO:0000313" key="6">
    <source>
        <dbReference type="EMBL" id="KIE45581.1"/>
    </source>
</evidence>
<evidence type="ECO:0000259" key="4">
    <source>
        <dbReference type="Pfam" id="PF01948"/>
    </source>
</evidence>
<dbReference type="GO" id="GO:0046872">
    <property type="term" value="F:metal ion binding"/>
    <property type="evidence" value="ECO:0007669"/>
    <property type="project" value="UniProtKB-KW"/>
</dbReference>
<dbReference type="InterPro" id="IPR002801">
    <property type="entry name" value="Asp_carbamoylTrfase_reg"/>
</dbReference>
<dbReference type="STRING" id="29341.RSJ17_00755"/>
<dbReference type="Gene3D" id="2.30.30.20">
    <property type="entry name" value="Aspartate carbamoyltransferase regulatory subunit, C-terminal domain"/>
    <property type="match status" value="1"/>
</dbReference>
<protein>
    <submittedName>
        <fullName evidence="6">Aspartate carbamoyltransferase regulatory chain, allosteric domain protein</fullName>
    </submittedName>
</protein>
<keyword evidence="2" id="KW-0862">Zinc</keyword>